<keyword evidence="3" id="KW-1185">Reference proteome</keyword>
<sequence length="145" mass="15585">MMKLFYAAFGYMIVGVLSGLYYREFTKAHDFTGATQLGLVHTHLLTLGFIVLLIVLLLEKQFGLTQSSLFNWFFWTYNAGLVVTAAALAVHGSLTVVGQESSSAIAGIAGLGHIALSTGMVLLFLALRSRILATKDDPATSVTGR</sequence>
<proteinExistence type="predicted"/>
<dbReference type="Pfam" id="PF11070">
    <property type="entry name" value="DUF2871"/>
    <property type="match status" value="1"/>
</dbReference>
<keyword evidence="1" id="KW-1133">Transmembrane helix</keyword>
<dbReference type="InterPro" id="IPR021299">
    <property type="entry name" value="DUF2871"/>
</dbReference>
<keyword evidence="1" id="KW-0812">Transmembrane</keyword>
<dbReference type="Proteomes" id="UP000537260">
    <property type="component" value="Unassembled WGS sequence"/>
</dbReference>
<evidence type="ECO:0000256" key="1">
    <source>
        <dbReference type="SAM" id="Phobius"/>
    </source>
</evidence>
<gene>
    <name evidence="2" type="ORF">HNR05_001998</name>
</gene>
<accession>A0A7Z0EFY1</accession>
<keyword evidence="1" id="KW-0472">Membrane</keyword>
<dbReference type="AlphaFoldDB" id="A0A7Z0EFY1"/>
<dbReference type="EMBL" id="JACCFM010000001">
    <property type="protein sequence ID" value="NYJ20207.1"/>
    <property type="molecule type" value="Genomic_DNA"/>
</dbReference>
<feature type="transmembrane region" description="Helical" evidence="1">
    <location>
        <begin position="5"/>
        <end position="22"/>
    </location>
</feature>
<comment type="caution">
    <text evidence="2">The sequence shown here is derived from an EMBL/GenBank/DDBJ whole genome shotgun (WGS) entry which is preliminary data.</text>
</comment>
<reference evidence="2 3" key="1">
    <citation type="submission" date="2020-07" db="EMBL/GenBank/DDBJ databases">
        <title>Sequencing the genomes of 1000 actinobacteria strains.</title>
        <authorList>
            <person name="Klenk H.-P."/>
        </authorList>
    </citation>
    <scope>NUCLEOTIDE SEQUENCE [LARGE SCALE GENOMIC DNA]</scope>
    <source>
        <strain evidence="2 3">LI1</strain>
    </source>
</reference>
<evidence type="ECO:0000313" key="3">
    <source>
        <dbReference type="Proteomes" id="UP000537260"/>
    </source>
</evidence>
<organism evidence="2 3">
    <name type="scientific">Glaciibacter psychrotolerans</name>
    <dbReference type="NCBI Taxonomy" id="670054"/>
    <lineage>
        <taxon>Bacteria</taxon>
        <taxon>Bacillati</taxon>
        <taxon>Actinomycetota</taxon>
        <taxon>Actinomycetes</taxon>
        <taxon>Micrococcales</taxon>
        <taxon>Microbacteriaceae</taxon>
        <taxon>Glaciibacter</taxon>
    </lineage>
</organism>
<feature type="transmembrane region" description="Helical" evidence="1">
    <location>
        <begin position="104"/>
        <end position="127"/>
    </location>
</feature>
<feature type="transmembrane region" description="Helical" evidence="1">
    <location>
        <begin position="70"/>
        <end position="92"/>
    </location>
</feature>
<evidence type="ECO:0000313" key="2">
    <source>
        <dbReference type="EMBL" id="NYJ20207.1"/>
    </source>
</evidence>
<dbReference type="RefSeq" id="WP_179578848.1">
    <property type="nucleotide sequence ID" value="NZ_JACCFM010000001.1"/>
</dbReference>
<name>A0A7Z0EFY1_9MICO</name>
<feature type="transmembrane region" description="Helical" evidence="1">
    <location>
        <begin position="34"/>
        <end position="58"/>
    </location>
</feature>
<protein>
    <submittedName>
        <fullName evidence="2">Putative integral membrane protein</fullName>
    </submittedName>
</protein>